<organism evidence="10 11">
    <name type="scientific">Nonomuraea mangrovi</name>
    <dbReference type="NCBI Taxonomy" id="2316207"/>
    <lineage>
        <taxon>Bacteria</taxon>
        <taxon>Bacillati</taxon>
        <taxon>Actinomycetota</taxon>
        <taxon>Actinomycetes</taxon>
        <taxon>Streptosporangiales</taxon>
        <taxon>Streptosporangiaceae</taxon>
        <taxon>Nonomuraea</taxon>
    </lineage>
</organism>
<name>A0ABW4SZ09_9ACTN</name>
<evidence type="ECO:0000256" key="7">
    <source>
        <dbReference type="SAM" id="Phobius"/>
    </source>
</evidence>
<dbReference type="InterPro" id="IPR003838">
    <property type="entry name" value="ABC3_permease_C"/>
</dbReference>
<dbReference type="Pfam" id="PF02687">
    <property type="entry name" value="FtsX"/>
    <property type="match status" value="2"/>
</dbReference>
<keyword evidence="11" id="KW-1185">Reference proteome</keyword>
<sequence>MKIGTFVALALGTLLFATTGLVLAAAITGGSGTPGRYAHAPAVVVTAGDLAEPGHVNFPGGVPDRTFYAQLKGGPTEQIGRPWSAAAFSGHRLTAGRAPANDNEIVVPGGSAGRRVTVLTAAGSRPYTVSGVTVPVGFESAVFFSDAEAARLSPRVDAVILTEPPHSVPAGLKVLTGDDRALADPHARRDAAALVGLTTIMGMATAVAAFVSVFVVASTFAFSVTQRRRELALLRLAGATPSQVTSTVLREAARMGVVASAAGCALALLAAPALARLLAAAGAAPTWFTVSPSLASLLVLLVAFGAGVALAAVGSGAAAVRAGRVRPTEALRDAEVDQRAMTPFRWLGGMAALAAAAGALVLTFALPGPYGAELARYTGPALIVALALLSPLTIRPLTRVLVPGGLLVRANTLASVRRAAAVTAPVLLTVGLMSSLWGTAEAANAAGSRAARHEYGSATSVVLPAGTPGLNREVTDKLAGLDALTVASTTIYAVPEAGILYGPSPEPIPFDARAVNRADLLDLPVLSGRPADLDDSSIVVDETLGRDVGDKVRVLLADGRPVTLRVVAVTELGVAGGGALVTTRHAGSSLPTAAYVRGNLPADLLHDLPVTVLPLSQWSAASDAYRAGQVRLALLVVGGVAVLYTGVAVANMLVMSTRRRSRELALLRAAGATPGQVLRMVAAEAALVVTVGALLAGIVTLVTSGGLWMALNRVAEGTPWSFPVAPFLAATAACLLVALLSAVLPAAAGARSLPRPGE</sequence>
<dbReference type="Proteomes" id="UP001597368">
    <property type="component" value="Unassembled WGS sequence"/>
</dbReference>
<proteinExistence type="inferred from homology"/>
<comment type="subcellular location">
    <subcellularLocation>
        <location evidence="1">Cell membrane</location>
        <topology evidence="1">Multi-pass membrane protein</topology>
    </subcellularLocation>
</comment>
<feature type="transmembrane region" description="Helical" evidence="7">
    <location>
        <begin position="344"/>
        <end position="365"/>
    </location>
</feature>
<evidence type="ECO:0000313" key="11">
    <source>
        <dbReference type="Proteomes" id="UP001597368"/>
    </source>
</evidence>
<feature type="transmembrane region" description="Helical" evidence="7">
    <location>
        <begin position="192"/>
        <end position="225"/>
    </location>
</feature>
<keyword evidence="8" id="KW-0732">Signal</keyword>
<accession>A0ABW4SZ09</accession>
<evidence type="ECO:0000256" key="1">
    <source>
        <dbReference type="ARBA" id="ARBA00004651"/>
    </source>
</evidence>
<dbReference type="InterPro" id="IPR050250">
    <property type="entry name" value="Macrolide_Exporter_MacB"/>
</dbReference>
<feature type="transmembrane region" description="Helical" evidence="7">
    <location>
        <begin position="255"/>
        <end position="275"/>
    </location>
</feature>
<evidence type="ECO:0000256" key="3">
    <source>
        <dbReference type="ARBA" id="ARBA00022692"/>
    </source>
</evidence>
<evidence type="ECO:0000313" key="10">
    <source>
        <dbReference type="EMBL" id="MFD1934868.1"/>
    </source>
</evidence>
<feature type="transmembrane region" description="Helical" evidence="7">
    <location>
        <begin position="685"/>
        <end position="711"/>
    </location>
</feature>
<evidence type="ECO:0000256" key="4">
    <source>
        <dbReference type="ARBA" id="ARBA00022989"/>
    </source>
</evidence>
<dbReference type="PANTHER" id="PTHR30572">
    <property type="entry name" value="MEMBRANE COMPONENT OF TRANSPORTER-RELATED"/>
    <property type="match status" value="1"/>
</dbReference>
<keyword evidence="4 7" id="KW-1133">Transmembrane helix</keyword>
<keyword evidence="2" id="KW-1003">Cell membrane</keyword>
<dbReference type="EMBL" id="JBHUFV010000036">
    <property type="protein sequence ID" value="MFD1934868.1"/>
    <property type="molecule type" value="Genomic_DNA"/>
</dbReference>
<feature type="transmembrane region" description="Helical" evidence="7">
    <location>
        <begin position="295"/>
        <end position="323"/>
    </location>
</feature>
<dbReference type="RefSeq" id="WP_379574975.1">
    <property type="nucleotide sequence ID" value="NZ_JBHUFV010000036.1"/>
</dbReference>
<evidence type="ECO:0000259" key="9">
    <source>
        <dbReference type="Pfam" id="PF02687"/>
    </source>
</evidence>
<comment type="similarity">
    <text evidence="6">Belongs to the ABC-4 integral membrane protein family.</text>
</comment>
<evidence type="ECO:0000256" key="8">
    <source>
        <dbReference type="SAM" id="SignalP"/>
    </source>
</evidence>
<feature type="domain" description="ABC3 transporter permease C-terminal" evidence="9">
    <location>
        <begin position="636"/>
        <end position="748"/>
    </location>
</feature>
<keyword evidence="3 7" id="KW-0812">Transmembrane</keyword>
<comment type="caution">
    <text evidence="10">The sequence shown here is derived from an EMBL/GenBank/DDBJ whole genome shotgun (WGS) entry which is preliminary data.</text>
</comment>
<gene>
    <name evidence="10" type="ORF">ACFSKW_25670</name>
</gene>
<protein>
    <submittedName>
        <fullName evidence="10">ABC transporter permease</fullName>
    </submittedName>
</protein>
<evidence type="ECO:0000256" key="2">
    <source>
        <dbReference type="ARBA" id="ARBA00022475"/>
    </source>
</evidence>
<keyword evidence="5 7" id="KW-0472">Membrane</keyword>
<dbReference type="PANTHER" id="PTHR30572:SF4">
    <property type="entry name" value="ABC TRANSPORTER PERMEASE YTRF"/>
    <property type="match status" value="1"/>
</dbReference>
<evidence type="ECO:0000256" key="5">
    <source>
        <dbReference type="ARBA" id="ARBA00023136"/>
    </source>
</evidence>
<feature type="transmembrane region" description="Helical" evidence="7">
    <location>
        <begin position="723"/>
        <end position="748"/>
    </location>
</feature>
<feature type="transmembrane region" description="Helical" evidence="7">
    <location>
        <begin position="632"/>
        <end position="654"/>
    </location>
</feature>
<feature type="domain" description="ABC3 transporter permease C-terminal" evidence="9">
    <location>
        <begin position="203"/>
        <end position="310"/>
    </location>
</feature>
<evidence type="ECO:0000256" key="6">
    <source>
        <dbReference type="ARBA" id="ARBA00038076"/>
    </source>
</evidence>
<feature type="signal peptide" evidence="8">
    <location>
        <begin position="1"/>
        <end position="24"/>
    </location>
</feature>
<reference evidence="11" key="1">
    <citation type="journal article" date="2019" name="Int. J. Syst. Evol. Microbiol.">
        <title>The Global Catalogue of Microorganisms (GCM) 10K type strain sequencing project: providing services to taxonomists for standard genome sequencing and annotation.</title>
        <authorList>
            <consortium name="The Broad Institute Genomics Platform"/>
            <consortium name="The Broad Institute Genome Sequencing Center for Infectious Disease"/>
            <person name="Wu L."/>
            <person name="Ma J."/>
        </authorList>
    </citation>
    <scope>NUCLEOTIDE SEQUENCE [LARGE SCALE GENOMIC DNA]</scope>
    <source>
        <strain evidence="11">ICMP 6774ER</strain>
    </source>
</reference>
<feature type="chain" id="PRO_5045811876" evidence="8">
    <location>
        <begin position="25"/>
        <end position="758"/>
    </location>
</feature>